<dbReference type="RefSeq" id="WP_084121945.1">
    <property type="nucleotide sequence ID" value="NZ_LT838813.1"/>
</dbReference>
<dbReference type="EMBL" id="LT838813">
    <property type="protein sequence ID" value="SMD45202.1"/>
    <property type="molecule type" value="Genomic_DNA"/>
</dbReference>
<name>A0A1W2H913_9BACT</name>
<evidence type="ECO:0000313" key="1">
    <source>
        <dbReference type="EMBL" id="SMD45202.1"/>
    </source>
</evidence>
<keyword evidence="2" id="KW-1185">Reference proteome</keyword>
<evidence type="ECO:0000313" key="2">
    <source>
        <dbReference type="Proteomes" id="UP000192333"/>
    </source>
</evidence>
<dbReference type="Pfam" id="PF17170">
    <property type="entry name" value="DUF5128"/>
    <property type="match status" value="1"/>
</dbReference>
<dbReference type="AlphaFoldDB" id="A0A1W2H913"/>
<proteinExistence type="predicted"/>
<gene>
    <name evidence="1" type="ORF">SAMN00777080_3847</name>
</gene>
<dbReference type="Proteomes" id="UP000192333">
    <property type="component" value="Chromosome I"/>
</dbReference>
<dbReference type="PROSITE" id="PS51257">
    <property type="entry name" value="PROKAR_LIPOPROTEIN"/>
    <property type="match status" value="1"/>
</dbReference>
<protein>
    <recommendedName>
        <fullName evidence="3">6-bladed beta-propeller protein</fullName>
    </recommendedName>
</protein>
<evidence type="ECO:0008006" key="3">
    <source>
        <dbReference type="Google" id="ProtNLM"/>
    </source>
</evidence>
<accession>A0A1W2H913</accession>
<dbReference type="STRING" id="758820.SAMN00777080_3847"/>
<reference evidence="2" key="1">
    <citation type="submission" date="2017-04" db="EMBL/GenBank/DDBJ databases">
        <authorList>
            <person name="Varghese N."/>
            <person name="Submissions S."/>
        </authorList>
    </citation>
    <scope>NUCLEOTIDE SEQUENCE [LARGE SCALE GENOMIC DNA]</scope>
    <source>
        <strain evidence="2">DSM 16537</strain>
    </source>
</reference>
<organism evidence="1 2">
    <name type="scientific">Aquiflexum balticum DSM 16537</name>
    <dbReference type="NCBI Taxonomy" id="758820"/>
    <lineage>
        <taxon>Bacteria</taxon>
        <taxon>Pseudomonadati</taxon>
        <taxon>Bacteroidota</taxon>
        <taxon>Cytophagia</taxon>
        <taxon>Cytophagales</taxon>
        <taxon>Cyclobacteriaceae</taxon>
        <taxon>Aquiflexum</taxon>
    </lineage>
</organism>
<dbReference type="OrthoDB" id="819631at2"/>
<sequence>MKQQIFKYIYIGILYVFFSCNEKIHQKDGMFLIDVVGSNVSKQPYLIKKLVPLETRADNLLKEYLLIQSNEKGFFIMDKEKEDAIYHFDRNGKYIGKILGVGEGPDMLPNIHDFIATDQGLEVLIGKGEKSEIWVYDHELRLVEEKEFVYAADTFAKLPNGYYVLYGGYNKPIVMQRLAIFDPLGNKLEEYLPNDYKNDVLPVGERNFNVTEQGIFFHEFYNPELFEIRESELVQKYELDLGKYAIPEQYWELDWMQGFELINSNGFGFVSHYFENEEKAFIGVNIQADQQIKNHQIILDKRTSKITKRITGQNDHPAFSQLVGLMDGHLLFVAQAADVLNLDRNRLPEPEIKLNKDDNPVLLFVEF</sequence>